<dbReference type="EMBL" id="SRYG01000021">
    <property type="protein sequence ID" value="TGY65169.1"/>
    <property type="molecule type" value="Genomic_DNA"/>
</dbReference>
<sequence>MPLTAGIVGLPNVGKSTLFNAITKSQVEAANYPFATIQPNVGVVEVPDHRIDRLVELFHPKKTIYTTFEFTDIAGLVKGASKGEGLGNQFLSNIRLTDAICHVVRCFDDPNITHVENTIDPVRDIEIINLELILADLQTVENRISKVERKSKSTADKEAKAEMALLSKLKPHLEAGEPARSLQLSEEEALLVKNYNLLSSKPVIYVANMDEEGVMDPESNPYYQKVTAFAAKDHSEVVALCAKMEEELSSLDAEEKAVFLEELGLPQSGLDRLIQKAYRVLGLCTFLTAGEDECRAWTFKAGMKAPDCAGVIHTDFKRGFIRAEVYAFEDMDALESEHAIKEAGKLRLEGKDYVVQDGDVMHFRFNV</sequence>
<accession>A0AC61R5A5</accession>
<proteinExistence type="predicted"/>
<evidence type="ECO:0000313" key="1">
    <source>
        <dbReference type="EMBL" id="TGY65169.1"/>
    </source>
</evidence>
<comment type="caution">
    <text evidence="1">The sequence shown here is derived from an EMBL/GenBank/DDBJ whole genome shotgun (WGS) entry which is preliminary data.</text>
</comment>
<dbReference type="Proteomes" id="UP000308836">
    <property type="component" value="Unassembled WGS sequence"/>
</dbReference>
<organism evidence="1 2">
    <name type="scientific">Dubosiella muris</name>
    <dbReference type="NCBI Taxonomy" id="3038133"/>
    <lineage>
        <taxon>Bacteria</taxon>
        <taxon>Bacillati</taxon>
        <taxon>Bacillota</taxon>
        <taxon>Erysipelotrichia</taxon>
        <taxon>Erysipelotrichales</taxon>
        <taxon>Erysipelotrichaceae</taxon>
        <taxon>Dubosiella</taxon>
    </lineage>
</organism>
<evidence type="ECO:0000313" key="2">
    <source>
        <dbReference type="Proteomes" id="UP000308836"/>
    </source>
</evidence>
<protein>
    <submittedName>
        <fullName evidence="1">Redox-regulated ATPase YchF</fullName>
    </submittedName>
</protein>
<name>A0AC61R5A5_9FIRM</name>
<keyword evidence="2" id="KW-1185">Reference proteome</keyword>
<reference evidence="1" key="1">
    <citation type="submission" date="2019-04" db="EMBL/GenBank/DDBJ databases">
        <title>Microbes associate with the intestines of laboratory mice.</title>
        <authorList>
            <person name="Navarre W."/>
            <person name="Wong E."/>
            <person name="Huang K."/>
            <person name="Tropini C."/>
            <person name="Ng K."/>
            <person name="Yu B."/>
        </authorList>
    </citation>
    <scope>NUCLEOTIDE SEQUENCE</scope>
    <source>
        <strain evidence="1">NM09_H32</strain>
    </source>
</reference>
<gene>
    <name evidence="1" type="primary">ychF</name>
    <name evidence="1" type="ORF">E5336_09705</name>
</gene>